<accession>A0A934K9Z2</accession>
<reference evidence="2" key="1">
    <citation type="submission" date="2020-10" db="EMBL/GenBank/DDBJ databases">
        <title>Ca. Dormibacterota MAGs.</title>
        <authorList>
            <person name="Montgomery K."/>
        </authorList>
    </citation>
    <scope>NUCLEOTIDE SEQUENCE [LARGE SCALE GENOMIC DNA]</scope>
    <source>
        <strain evidence="2">SC8812_S17_10</strain>
    </source>
</reference>
<dbReference type="InterPro" id="IPR052738">
    <property type="entry name" value="ABC-Tungstate_binding"/>
</dbReference>
<dbReference type="AlphaFoldDB" id="A0A934K9Z2"/>
<dbReference type="Pfam" id="PF12849">
    <property type="entry name" value="PBP_like_2"/>
    <property type="match status" value="1"/>
</dbReference>
<proteinExistence type="predicted"/>
<evidence type="ECO:0000259" key="1">
    <source>
        <dbReference type="Pfam" id="PF12849"/>
    </source>
</evidence>
<dbReference type="RefSeq" id="WP_338205813.1">
    <property type="nucleotide sequence ID" value="NZ_JAEKNR010000250.1"/>
</dbReference>
<keyword evidence="3" id="KW-1185">Reference proteome</keyword>
<dbReference type="SUPFAM" id="SSF53850">
    <property type="entry name" value="Periplasmic binding protein-like II"/>
    <property type="match status" value="1"/>
</dbReference>
<protein>
    <recommendedName>
        <fullName evidence="1">PBP domain-containing protein</fullName>
    </recommendedName>
</protein>
<organism evidence="2 3">
    <name type="scientific">Candidatus Nephthysia bennettiae</name>
    <dbReference type="NCBI Taxonomy" id="3127016"/>
    <lineage>
        <taxon>Bacteria</taxon>
        <taxon>Bacillati</taxon>
        <taxon>Candidatus Dormiibacterota</taxon>
        <taxon>Candidatus Dormibacteria</taxon>
        <taxon>Candidatus Dormibacterales</taxon>
        <taxon>Candidatus Dormibacteraceae</taxon>
        <taxon>Candidatus Nephthysia</taxon>
    </lineage>
</organism>
<evidence type="ECO:0000313" key="3">
    <source>
        <dbReference type="Proteomes" id="UP000612893"/>
    </source>
</evidence>
<comment type="caution">
    <text evidence="2">The sequence shown here is derived from an EMBL/GenBank/DDBJ whole genome shotgun (WGS) entry which is preliminary data.</text>
</comment>
<dbReference type="Gene3D" id="3.40.190.10">
    <property type="entry name" value="Periplasmic binding protein-like II"/>
    <property type="match status" value="2"/>
</dbReference>
<dbReference type="InterPro" id="IPR024370">
    <property type="entry name" value="PBP_domain"/>
</dbReference>
<dbReference type="PANTHER" id="PTHR37945:SF1">
    <property type="entry name" value="EXTRACELLULAR TUNGSTATE BINDING PROTEIN"/>
    <property type="match status" value="1"/>
</dbReference>
<gene>
    <name evidence="2" type="ORF">JF922_26140</name>
</gene>
<dbReference type="Proteomes" id="UP000612893">
    <property type="component" value="Unassembled WGS sequence"/>
</dbReference>
<evidence type="ECO:0000313" key="2">
    <source>
        <dbReference type="EMBL" id="MBJ7601544.1"/>
    </source>
</evidence>
<sequence length="255" mass="27634">MSVVTPNDSGLLPALFAGFEKDFGYQVQVSTAEDVYGPAKAGKVDLVISHYGHSDVNTFVLAGYGGWPLAVFFNQVALVGPSSDPARVRGLTDAAEAFRRIAQTQSSFVVNDIEGMRYLGEVLWEAAGEPARGAWYVDPNLKGPDAIKAAADRGGYTLWGVTPFQQLQKQSHNELQPLVLSDPLLQRIMVAIVVNPLKVQGANQKGATTLQKYLLAPATQAKVRAFRVSGYPQQLWWPAGRNNETTVLPLVKPTP</sequence>
<name>A0A934K9Z2_9BACT</name>
<feature type="domain" description="PBP" evidence="1">
    <location>
        <begin position="5"/>
        <end position="208"/>
    </location>
</feature>
<dbReference type="PANTHER" id="PTHR37945">
    <property type="entry name" value="EXTRACELLULAR TUNGSTATE BINDING PROTEIN"/>
    <property type="match status" value="1"/>
</dbReference>
<dbReference type="EMBL" id="JAEKNR010000250">
    <property type="protein sequence ID" value="MBJ7601544.1"/>
    <property type="molecule type" value="Genomic_DNA"/>
</dbReference>